<organism evidence="9 10">
    <name type="scientific">Mycolicibacter sinensis (strain JDM601)</name>
    <name type="common">Mycobacterium sinense</name>
    <dbReference type="NCBI Taxonomy" id="875328"/>
    <lineage>
        <taxon>Bacteria</taxon>
        <taxon>Bacillati</taxon>
        <taxon>Actinomycetota</taxon>
        <taxon>Actinomycetes</taxon>
        <taxon>Mycobacteriales</taxon>
        <taxon>Mycobacteriaceae</taxon>
        <taxon>Mycolicibacter</taxon>
    </lineage>
</organism>
<evidence type="ECO:0000313" key="10">
    <source>
        <dbReference type="Proteomes" id="UP000093943"/>
    </source>
</evidence>
<dbReference type="GO" id="GO:0016491">
    <property type="term" value="F:oxidoreductase activity"/>
    <property type="evidence" value="ECO:0007669"/>
    <property type="project" value="InterPro"/>
</dbReference>
<accession>A0A1A2NIP9</accession>
<evidence type="ECO:0000256" key="2">
    <source>
        <dbReference type="ARBA" id="ARBA00008987"/>
    </source>
</evidence>
<dbReference type="InterPro" id="IPR036249">
    <property type="entry name" value="Thioredoxin-like_sf"/>
</dbReference>
<dbReference type="SUPFAM" id="SSF52833">
    <property type="entry name" value="Thioredoxin-like"/>
    <property type="match status" value="1"/>
</dbReference>
<evidence type="ECO:0000259" key="8">
    <source>
        <dbReference type="PROSITE" id="PS51352"/>
    </source>
</evidence>
<evidence type="ECO:0000256" key="6">
    <source>
        <dbReference type="ARBA" id="ARBA00055273"/>
    </source>
</evidence>
<evidence type="ECO:0000256" key="3">
    <source>
        <dbReference type="ARBA" id="ARBA00022525"/>
    </source>
</evidence>
<dbReference type="CDD" id="cd03011">
    <property type="entry name" value="TlpA_like_ScsD_MtbDsbE"/>
    <property type="match status" value="1"/>
</dbReference>
<gene>
    <name evidence="9" type="ORF">A5710_22240</name>
</gene>
<sequence length="168" mass="17701">MPHAKVAGLRLLIAVFIATMALLAAGCGSRTTAEGTQLDFTAQTLDGRAFSGSSLNGRPAVLWFWAPWCPICQKDAPLVARVAAAYPAVTFVGVGARDQLGALQQFTAKYGVDGFTELNDADAAVWARFGVTRQPAYAFISPDGQVEVVKGSLPEAELSARVQALTQS</sequence>
<dbReference type="RefSeq" id="WP_064924195.1">
    <property type="nucleotide sequence ID" value="NZ_LZJK01000157.1"/>
</dbReference>
<dbReference type="FunFam" id="3.40.30.10:FF:000238">
    <property type="entry name" value="Soluble secreted antigen Mpt53"/>
    <property type="match status" value="1"/>
</dbReference>
<dbReference type="InterPro" id="IPR000866">
    <property type="entry name" value="AhpC/TSA"/>
</dbReference>
<dbReference type="GO" id="GO:0016209">
    <property type="term" value="F:antioxidant activity"/>
    <property type="evidence" value="ECO:0007669"/>
    <property type="project" value="InterPro"/>
</dbReference>
<comment type="function">
    <text evidence="6">Disulfide oxidoreductase that catalyzes the oxidation of reduced, unfolded secreted proteins to form disulfide bonds. Despite a weak homology to thioredoxin this cannot serve as a substrate for thioredoxin reductase.</text>
</comment>
<evidence type="ECO:0000256" key="7">
    <source>
        <dbReference type="ARBA" id="ARBA00067724"/>
    </source>
</evidence>
<dbReference type="Proteomes" id="UP000093943">
    <property type="component" value="Unassembled WGS sequence"/>
</dbReference>
<feature type="domain" description="Thioredoxin" evidence="8">
    <location>
        <begin position="31"/>
        <end position="167"/>
    </location>
</feature>
<dbReference type="Gene3D" id="3.40.30.10">
    <property type="entry name" value="Glutaredoxin"/>
    <property type="match status" value="1"/>
</dbReference>
<dbReference type="InterPro" id="IPR013766">
    <property type="entry name" value="Thioredoxin_domain"/>
</dbReference>
<dbReference type="PROSITE" id="PS51257">
    <property type="entry name" value="PROKAR_LIPOPROTEIN"/>
    <property type="match status" value="1"/>
</dbReference>
<comment type="similarity">
    <text evidence="2">Belongs to the thioredoxin family.</text>
</comment>
<dbReference type="OrthoDB" id="9790194at2"/>
<keyword evidence="3" id="KW-0964">Secreted</keyword>
<comment type="caution">
    <text evidence="9">The sequence shown here is derived from an EMBL/GenBank/DDBJ whole genome shotgun (WGS) entry which is preliminary data.</text>
</comment>
<evidence type="ECO:0000313" key="9">
    <source>
        <dbReference type="EMBL" id="OBI29313.1"/>
    </source>
</evidence>
<comment type="subcellular location">
    <subcellularLocation>
        <location evidence="1">Secreted</location>
    </subcellularLocation>
</comment>
<dbReference type="GO" id="GO:0005576">
    <property type="term" value="C:extracellular region"/>
    <property type="evidence" value="ECO:0007669"/>
    <property type="project" value="UniProtKB-SubCell"/>
</dbReference>
<keyword evidence="5" id="KW-0676">Redox-active center</keyword>
<dbReference type="PANTHER" id="PTHR42852">
    <property type="entry name" value="THIOL:DISULFIDE INTERCHANGE PROTEIN DSBE"/>
    <property type="match status" value="1"/>
</dbReference>
<proteinExistence type="inferred from homology"/>
<dbReference type="PROSITE" id="PS51352">
    <property type="entry name" value="THIOREDOXIN_2"/>
    <property type="match status" value="1"/>
</dbReference>
<dbReference type="PANTHER" id="PTHR42852:SF17">
    <property type="entry name" value="THIOREDOXIN-LIKE PROTEIN HI_1115"/>
    <property type="match status" value="1"/>
</dbReference>
<name>A0A1A2NIP9_MYCSD</name>
<evidence type="ECO:0000256" key="5">
    <source>
        <dbReference type="ARBA" id="ARBA00023284"/>
    </source>
</evidence>
<dbReference type="InterPro" id="IPR050553">
    <property type="entry name" value="Thioredoxin_ResA/DsbE_sf"/>
</dbReference>
<reference evidence="10" key="1">
    <citation type="submission" date="2016-06" db="EMBL/GenBank/DDBJ databases">
        <authorList>
            <person name="Sutton G."/>
            <person name="Brinkac L."/>
            <person name="Sanka R."/>
            <person name="Adams M."/>
            <person name="Lau E."/>
            <person name="Sam S."/>
            <person name="Sreng N."/>
            <person name="Him V."/>
            <person name="Kerleguer A."/>
            <person name="Cheng S."/>
        </authorList>
    </citation>
    <scope>NUCLEOTIDE SEQUENCE [LARGE SCALE GENOMIC DNA]</scope>
    <source>
        <strain evidence="10">E1876</strain>
    </source>
</reference>
<keyword evidence="4" id="KW-0732">Signal</keyword>
<dbReference type="AlphaFoldDB" id="A0A1A2NIP9"/>
<evidence type="ECO:0000256" key="4">
    <source>
        <dbReference type="ARBA" id="ARBA00022729"/>
    </source>
</evidence>
<dbReference type="EMBL" id="LZKG01000089">
    <property type="protein sequence ID" value="OBI29313.1"/>
    <property type="molecule type" value="Genomic_DNA"/>
</dbReference>
<dbReference type="Pfam" id="PF00578">
    <property type="entry name" value="AhpC-TSA"/>
    <property type="match status" value="1"/>
</dbReference>
<protein>
    <recommendedName>
        <fullName evidence="7">Soluble secreted antigen MPT53</fullName>
    </recommendedName>
</protein>
<evidence type="ECO:0000256" key="1">
    <source>
        <dbReference type="ARBA" id="ARBA00004613"/>
    </source>
</evidence>